<sequence length="48" mass="5736">MENYAKLILEHTQIPQNVVYEVYEVLIDKESNNIPLNYIEEHIDSFVK</sequence>
<keyword evidence="2" id="KW-1185">Reference proteome</keyword>
<proteinExistence type="predicted"/>
<evidence type="ECO:0000313" key="1">
    <source>
        <dbReference type="EMBL" id="MCQ1530837.1"/>
    </source>
</evidence>
<protein>
    <submittedName>
        <fullName evidence="1">Uncharacterized protein</fullName>
    </submittedName>
</protein>
<accession>A0ABT1NHW5</accession>
<dbReference type="RefSeq" id="WP_255228359.1">
    <property type="nucleotide sequence ID" value="NZ_JAJEKE010000015.1"/>
</dbReference>
<reference evidence="1 2" key="1">
    <citation type="submission" date="2021-10" db="EMBL/GenBank/DDBJ databases">
        <title>Lutispora strain m25 sp. nov., a thermophilic, non-spore-forming bacterium isolated from a lab-scale methanogenic bioreactor digesting anaerobic sludge.</title>
        <authorList>
            <person name="El Houari A."/>
            <person name="Mcdonald J."/>
        </authorList>
    </citation>
    <scope>NUCLEOTIDE SEQUENCE [LARGE SCALE GENOMIC DNA]</scope>
    <source>
        <strain evidence="2">m25</strain>
    </source>
</reference>
<gene>
    <name evidence="1" type="ORF">LJD61_14960</name>
</gene>
<evidence type="ECO:0000313" key="2">
    <source>
        <dbReference type="Proteomes" id="UP001651880"/>
    </source>
</evidence>
<name>A0ABT1NHW5_9FIRM</name>
<comment type="caution">
    <text evidence="1">The sequence shown here is derived from an EMBL/GenBank/DDBJ whole genome shotgun (WGS) entry which is preliminary data.</text>
</comment>
<organism evidence="1 2">
    <name type="scientific">Lutispora saccharofermentans</name>
    <dbReference type="NCBI Taxonomy" id="3024236"/>
    <lineage>
        <taxon>Bacteria</taxon>
        <taxon>Bacillati</taxon>
        <taxon>Bacillota</taxon>
        <taxon>Clostridia</taxon>
        <taxon>Lutisporales</taxon>
        <taxon>Lutisporaceae</taxon>
        <taxon>Lutispora</taxon>
    </lineage>
</organism>
<dbReference type="Proteomes" id="UP001651880">
    <property type="component" value="Unassembled WGS sequence"/>
</dbReference>
<dbReference type="EMBL" id="JAJEKE010000015">
    <property type="protein sequence ID" value="MCQ1530837.1"/>
    <property type="molecule type" value="Genomic_DNA"/>
</dbReference>